<protein>
    <recommendedName>
        <fullName evidence="7">Retrotransposon gag domain-containing protein</fullName>
    </recommendedName>
</protein>
<dbReference type="Proteomes" id="UP000814243">
    <property type="component" value="Unassembled WGS sequence"/>
</dbReference>
<reference evidence="5" key="1">
    <citation type="journal article" date="2021" name="G3 (Bethesda)">
        <title>Genome and transcriptome analysis of the beet armyworm Spodoptera exigua reveals targets for pest control. .</title>
        <authorList>
            <person name="Simon S."/>
            <person name="Breeschoten T."/>
            <person name="Jansen H.J."/>
            <person name="Dirks R.P."/>
            <person name="Schranz M.E."/>
            <person name="Ros V.I.D."/>
        </authorList>
    </citation>
    <scope>NUCLEOTIDE SEQUENCE</scope>
    <source>
        <strain evidence="5">TB_SE_WUR_2020</strain>
    </source>
</reference>
<evidence type="ECO:0000313" key="6">
    <source>
        <dbReference type="Proteomes" id="UP000814243"/>
    </source>
</evidence>
<evidence type="ECO:0000313" key="5">
    <source>
        <dbReference type="EMBL" id="KAH9628681.1"/>
    </source>
</evidence>
<evidence type="ECO:0000256" key="4">
    <source>
        <dbReference type="SAM" id="Phobius"/>
    </source>
</evidence>
<name>A0A922S8B4_SPOEX</name>
<dbReference type="GO" id="GO:0005886">
    <property type="term" value="C:plasma membrane"/>
    <property type="evidence" value="ECO:0007669"/>
    <property type="project" value="TreeGrafter"/>
</dbReference>
<comment type="caution">
    <text evidence="5">The sequence shown here is derived from an EMBL/GenBank/DDBJ whole genome shotgun (WGS) entry which is preliminary data.</text>
</comment>
<feature type="transmembrane region" description="Helical" evidence="4">
    <location>
        <begin position="136"/>
        <end position="163"/>
    </location>
</feature>
<dbReference type="AlphaFoldDB" id="A0A922S8B4"/>
<feature type="transmembrane region" description="Helical" evidence="4">
    <location>
        <begin position="45"/>
        <end position="65"/>
    </location>
</feature>
<gene>
    <name evidence="5" type="ORF">HF086_009303</name>
</gene>
<feature type="compositionally biased region" description="Polar residues" evidence="3">
    <location>
        <begin position="544"/>
        <end position="554"/>
    </location>
</feature>
<feature type="transmembrane region" description="Helical" evidence="4">
    <location>
        <begin position="99"/>
        <end position="116"/>
    </location>
</feature>
<feature type="transmembrane region" description="Helical" evidence="4">
    <location>
        <begin position="184"/>
        <end position="203"/>
    </location>
</feature>
<keyword evidence="2" id="KW-0456">Lyase</keyword>
<evidence type="ECO:0008006" key="7">
    <source>
        <dbReference type="Google" id="ProtNLM"/>
    </source>
</evidence>
<feature type="compositionally biased region" description="Low complexity" evidence="3">
    <location>
        <begin position="525"/>
        <end position="543"/>
    </location>
</feature>
<evidence type="ECO:0000256" key="3">
    <source>
        <dbReference type="SAM" id="MobiDB-lite"/>
    </source>
</evidence>
<keyword evidence="4" id="KW-0812">Transmembrane</keyword>
<dbReference type="PANTHER" id="PTHR45627:SF30">
    <property type="entry name" value="ADENYLATE CYCLASE TYPE 3"/>
    <property type="match status" value="1"/>
</dbReference>
<dbReference type="GO" id="GO:0007189">
    <property type="term" value="P:adenylate cyclase-activating G protein-coupled receptor signaling pathway"/>
    <property type="evidence" value="ECO:0007669"/>
    <property type="project" value="TreeGrafter"/>
</dbReference>
<organism evidence="5 6">
    <name type="scientific">Spodoptera exigua</name>
    <name type="common">Beet armyworm</name>
    <name type="synonym">Noctua fulgens</name>
    <dbReference type="NCBI Taxonomy" id="7107"/>
    <lineage>
        <taxon>Eukaryota</taxon>
        <taxon>Metazoa</taxon>
        <taxon>Ecdysozoa</taxon>
        <taxon>Arthropoda</taxon>
        <taxon>Hexapoda</taxon>
        <taxon>Insecta</taxon>
        <taxon>Pterygota</taxon>
        <taxon>Neoptera</taxon>
        <taxon>Endopterygota</taxon>
        <taxon>Lepidoptera</taxon>
        <taxon>Glossata</taxon>
        <taxon>Ditrysia</taxon>
        <taxon>Noctuoidea</taxon>
        <taxon>Noctuidae</taxon>
        <taxon>Amphipyrinae</taxon>
        <taxon>Spodoptera</taxon>
    </lineage>
</organism>
<dbReference type="EMBL" id="JACEFF010000901">
    <property type="protein sequence ID" value="KAH9628681.1"/>
    <property type="molecule type" value="Genomic_DNA"/>
</dbReference>
<proteinExistence type="predicted"/>
<keyword evidence="4" id="KW-0472">Membrane</keyword>
<feature type="region of interest" description="Disordered" evidence="3">
    <location>
        <begin position="522"/>
        <end position="597"/>
    </location>
</feature>
<keyword evidence="4" id="KW-1133">Transmembrane helix</keyword>
<dbReference type="GO" id="GO:0004016">
    <property type="term" value="F:adenylate cyclase activity"/>
    <property type="evidence" value="ECO:0007669"/>
    <property type="project" value="TreeGrafter"/>
</dbReference>
<feature type="transmembrane region" description="Helical" evidence="4">
    <location>
        <begin position="71"/>
        <end position="92"/>
    </location>
</feature>
<evidence type="ECO:0000256" key="2">
    <source>
        <dbReference type="ARBA" id="ARBA00023239"/>
    </source>
</evidence>
<keyword evidence="1" id="KW-0547">Nucleotide-binding</keyword>
<dbReference type="GO" id="GO:0000166">
    <property type="term" value="F:nucleotide binding"/>
    <property type="evidence" value="ECO:0007669"/>
    <property type="project" value="UniProtKB-KW"/>
</dbReference>
<evidence type="ECO:0000256" key="1">
    <source>
        <dbReference type="ARBA" id="ARBA00022741"/>
    </source>
</evidence>
<accession>A0A922S8B4</accession>
<feature type="compositionally biased region" description="Basic and acidic residues" evidence="3">
    <location>
        <begin position="576"/>
        <end position="588"/>
    </location>
</feature>
<sequence>MEKPIQARTLKKSPCWICLVPPWGFTDREEEKLYSAYTQRQRQRAVPRLLATGALLQAFAVVVPGERDLSFAYASVAIALVANLILASVYLCVRPARTLLNHIAWFVLWAQLLVSASRRLGDSYNELLGWAVVLQYFTLATLPLHHVLLILYSTISFTGYLLVQYYNASTSESRLADDFYFQQIANGALLLGATMLGGTAYAISEKQQRSSFQETKRSLRDKLTIEQQSKEQGQSRYKGNVIVAKLQQAKIIFDKCCEIFLLLEKNKDINLTATIELYERIKQKYEEINKLCIAPVTVELGKMDFDLKVACSLIPVMDGIEATTKRLIDSVEMYAGMLDEPGKALLITFVLKSRLNENAKLRISSSYKNIQNLIDDLRKYLLPKKSYMAIQTQLHNIQQGSKSIEDYGSEVEKLFTELTITQAEGKSDAFAILKPINESFAIKRFSDGLRSSKLSTIISARGFSSLKDAIQAAKDENCTSFQPTGNILHASEHGQGSHNIRRSQGFQRGTLRGQYINNYSRGHYNRNNNFNRGQGFRGNFRGNYRSSFNSQRGSRGSRYFRNRGRGRNVLSVEQVNDNKSHSDKKENLETPNQFFRS</sequence>
<dbReference type="PANTHER" id="PTHR45627">
    <property type="entry name" value="ADENYLATE CYCLASE TYPE 1"/>
    <property type="match status" value="1"/>
</dbReference>